<organism evidence="1">
    <name type="scientific">viral metagenome</name>
    <dbReference type="NCBI Taxonomy" id="1070528"/>
    <lineage>
        <taxon>unclassified sequences</taxon>
        <taxon>metagenomes</taxon>
        <taxon>organismal metagenomes</taxon>
    </lineage>
</organism>
<sequence>MAASLLAVSALYFARVSSINPKLKTKVPKIFLGLRAMTLSNSVLLEIFTI</sequence>
<dbReference type="EMBL" id="MN738789">
    <property type="protein sequence ID" value="QHT37005.1"/>
    <property type="molecule type" value="Genomic_DNA"/>
</dbReference>
<accession>A0A6C0FCU8</accession>
<evidence type="ECO:0000313" key="1">
    <source>
        <dbReference type="EMBL" id="QHT37005.1"/>
    </source>
</evidence>
<dbReference type="AlphaFoldDB" id="A0A6C0FCU8"/>
<reference evidence="1" key="1">
    <citation type="journal article" date="2020" name="Nature">
        <title>Giant virus diversity and host interactions through global metagenomics.</title>
        <authorList>
            <person name="Schulz F."/>
            <person name="Roux S."/>
            <person name="Paez-Espino D."/>
            <person name="Jungbluth S."/>
            <person name="Walsh D.A."/>
            <person name="Denef V.J."/>
            <person name="McMahon K.D."/>
            <person name="Konstantinidis K.T."/>
            <person name="Eloe-Fadrosh E.A."/>
            <person name="Kyrpides N.C."/>
            <person name="Woyke T."/>
        </authorList>
    </citation>
    <scope>NUCLEOTIDE SEQUENCE</scope>
    <source>
        <strain evidence="1">GVMAG-S-ERX555967-131</strain>
    </source>
</reference>
<protein>
    <submittedName>
        <fullName evidence="1">Uncharacterized protein</fullName>
    </submittedName>
</protein>
<proteinExistence type="predicted"/>
<name>A0A6C0FCU8_9ZZZZ</name>